<dbReference type="Proteomes" id="UP000807370">
    <property type="component" value="Unassembled WGS sequence"/>
</dbReference>
<comment type="caution">
    <text evidence="1">The sequence shown here is derived from an EMBL/GenBank/DDBJ whole genome shotgun (WGS) entry which is preliminary data.</text>
</comment>
<evidence type="ECO:0000313" key="1">
    <source>
        <dbReference type="EMBL" id="MBH5399007.1"/>
    </source>
</evidence>
<gene>
    <name evidence="1" type="ORF">HZZ13_14630</name>
</gene>
<evidence type="ECO:0000313" key="2">
    <source>
        <dbReference type="Proteomes" id="UP000807370"/>
    </source>
</evidence>
<organism evidence="1 2">
    <name type="scientific">Bradyrhizobium agreste</name>
    <dbReference type="NCBI Taxonomy" id="2751811"/>
    <lineage>
        <taxon>Bacteria</taxon>
        <taxon>Pseudomonadati</taxon>
        <taxon>Pseudomonadota</taxon>
        <taxon>Alphaproteobacteria</taxon>
        <taxon>Hyphomicrobiales</taxon>
        <taxon>Nitrobacteraceae</taxon>
        <taxon>Bradyrhizobium</taxon>
    </lineage>
</organism>
<reference evidence="1 2" key="1">
    <citation type="submission" date="2020-07" db="EMBL/GenBank/DDBJ databases">
        <title>Bradyrhizobium diversity isolated from nodules of indigenous legumes of Western Australia.</title>
        <authorList>
            <person name="Klepa M.S."/>
        </authorList>
    </citation>
    <scope>NUCLEOTIDE SEQUENCE [LARGE SCALE GENOMIC DNA]</scope>
    <source>
        <strain evidence="1 2">CNPSo 4010</strain>
    </source>
</reference>
<dbReference type="RefSeq" id="WP_197960317.1">
    <property type="nucleotide sequence ID" value="NZ_JACCHP010000008.1"/>
</dbReference>
<dbReference type="EMBL" id="JACCHP010000008">
    <property type="protein sequence ID" value="MBH5399007.1"/>
    <property type="molecule type" value="Genomic_DNA"/>
</dbReference>
<name>A0ABS0PP76_9BRAD</name>
<keyword evidence="2" id="KW-1185">Reference proteome</keyword>
<accession>A0ABS0PP76</accession>
<protein>
    <submittedName>
        <fullName evidence="1">Uncharacterized protein</fullName>
    </submittedName>
</protein>
<sequence length="70" mass="7529">MRNFSSSGATARRSAGKRWKIEPNTALSSSLVGAVPVPKTIALRLVMMREQSKSRAEVNSQAQQALRSGA</sequence>
<proteinExistence type="predicted"/>